<evidence type="ECO:0000313" key="3">
    <source>
        <dbReference type="EMBL" id="OEJ96118.1"/>
    </source>
</evidence>
<sequence>MSAVVTPGAVAPGGDLDVRVQGCAGPGGTVRSPVFVADVALSGRGGGGGGGDLYGDTTVRSGTAAGSYPLTVVCGGRTHRDAGRVQVDPAPRPTPHAPVRAGGGGAPPPVVDAVAHRLADAPSVAGPVAEAPGAAGQGPGTRHTVIGLVLAAVAAVAVAVRSARRRRGRDAD</sequence>
<accession>A0A1D3DUW2</accession>
<organism evidence="3 4">
    <name type="scientific">Streptomyces thermolilacinus SPC6</name>
    <dbReference type="NCBI Taxonomy" id="1306406"/>
    <lineage>
        <taxon>Bacteria</taxon>
        <taxon>Bacillati</taxon>
        <taxon>Actinomycetota</taxon>
        <taxon>Actinomycetes</taxon>
        <taxon>Kitasatosporales</taxon>
        <taxon>Streptomycetaceae</taxon>
        <taxon>Streptomyces</taxon>
    </lineage>
</organism>
<dbReference type="EMBL" id="ASHX02000001">
    <property type="protein sequence ID" value="OEJ96118.1"/>
    <property type="molecule type" value="Genomic_DNA"/>
</dbReference>
<protein>
    <submittedName>
        <fullName evidence="3">Uncharacterized protein</fullName>
    </submittedName>
</protein>
<name>A0A1D3DUW2_9ACTN</name>
<feature type="region of interest" description="Disordered" evidence="1">
    <location>
        <begin position="82"/>
        <end position="104"/>
    </location>
</feature>
<gene>
    <name evidence="3" type="ORF">J116_018230</name>
</gene>
<evidence type="ECO:0000313" key="4">
    <source>
        <dbReference type="Proteomes" id="UP000095329"/>
    </source>
</evidence>
<keyword evidence="2" id="KW-1133">Transmembrane helix</keyword>
<dbReference type="Proteomes" id="UP000095329">
    <property type="component" value="Unassembled WGS sequence"/>
</dbReference>
<evidence type="ECO:0000256" key="2">
    <source>
        <dbReference type="SAM" id="Phobius"/>
    </source>
</evidence>
<dbReference type="eggNOG" id="ENOG50344FR">
    <property type="taxonomic scope" value="Bacteria"/>
</dbReference>
<reference evidence="3 4" key="1">
    <citation type="journal article" date="2013" name="Genome Announc.">
        <title>Genome Sequence of Streptomyces violaceusniger Strain SPC6, a Halotolerant Streptomycete That Exhibits Rapid Growth and Development.</title>
        <authorList>
            <person name="Chen X."/>
            <person name="Zhang B."/>
            <person name="Zhang W."/>
            <person name="Wu X."/>
            <person name="Zhang M."/>
            <person name="Chen T."/>
            <person name="Liu G."/>
            <person name="Dyson P."/>
        </authorList>
    </citation>
    <scope>NUCLEOTIDE SEQUENCE [LARGE SCALE GENOMIC DNA]</scope>
    <source>
        <strain evidence="3 4">SPC6</strain>
    </source>
</reference>
<keyword evidence="2" id="KW-0812">Transmembrane</keyword>
<proteinExistence type="predicted"/>
<dbReference type="STRING" id="1306406.J116_018230"/>
<dbReference type="OrthoDB" id="4331012at2"/>
<feature type="transmembrane region" description="Helical" evidence="2">
    <location>
        <begin position="145"/>
        <end position="163"/>
    </location>
</feature>
<dbReference type="AlphaFoldDB" id="A0A1D3DUW2"/>
<keyword evidence="4" id="KW-1185">Reference proteome</keyword>
<comment type="caution">
    <text evidence="3">The sequence shown here is derived from an EMBL/GenBank/DDBJ whole genome shotgun (WGS) entry which is preliminary data.</text>
</comment>
<evidence type="ECO:0000256" key="1">
    <source>
        <dbReference type="SAM" id="MobiDB-lite"/>
    </source>
</evidence>
<keyword evidence="2" id="KW-0472">Membrane</keyword>